<dbReference type="GO" id="GO:0008655">
    <property type="term" value="P:pyrimidine-containing compound salvage"/>
    <property type="evidence" value="ECO:0007669"/>
    <property type="project" value="UniProtKB-ARBA"/>
</dbReference>
<dbReference type="EMBL" id="JYDQ01000107">
    <property type="protein sequence ID" value="KRY14844.1"/>
    <property type="molecule type" value="Genomic_DNA"/>
</dbReference>
<dbReference type="SUPFAM" id="SSF53271">
    <property type="entry name" value="PRTase-like"/>
    <property type="match status" value="1"/>
</dbReference>
<dbReference type="Gene3D" id="3.40.50.2020">
    <property type="match status" value="1"/>
</dbReference>
<evidence type="ECO:0000256" key="5">
    <source>
        <dbReference type="ARBA" id="ARBA00009516"/>
    </source>
</evidence>
<dbReference type="Gene3D" id="2.60.120.1040">
    <property type="entry name" value="ZPR1, A/B domain"/>
    <property type="match status" value="2"/>
</dbReference>
<evidence type="ECO:0000313" key="19">
    <source>
        <dbReference type="Proteomes" id="UP000054783"/>
    </source>
</evidence>
<keyword evidence="9" id="KW-0808">Transferase</keyword>
<evidence type="ECO:0000256" key="14">
    <source>
        <dbReference type="ARBA" id="ARBA00022833"/>
    </source>
</evidence>
<keyword evidence="8" id="KW-0328">Glycosyltransferase</keyword>
<dbReference type="PANTHER" id="PTHR10876">
    <property type="entry name" value="ZINC FINGER PROTEIN ZPR1"/>
    <property type="match status" value="1"/>
</dbReference>
<evidence type="ECO:0000256" key="13">
    <source>
        <dbReference type="ARBA" id="ARBA00022771"/>
    </source>
</evidence>
<dbReference type="GO" id="GO:0004845">
    <property type="term" value="F:uracil phosphoribosyltransferase activity"/>
    <property type="evidence" value="ECO:0007669"/>
    <property type="project" value="UniProtKB-EC"/>
</dbReference>
<evidence type="ECO:0000256" key="9">
    <source>
        <dbReference type="ARBA" id="ARBA00022679"/>
    </source>
</evidence>
<evidence type="ECO:0000256" key="3">
    <source>
        <dbReference type="ARBA" id="ARBA00005180"/>
    </source>
</evidence>
<dbReference type="Proteomes" id="UP000054783">
    <property type="component" value="Unassembled WGS sequence"/>
</dbReference>
<protein>
    <recommendedName>
        <fullName evidence="6">uracil phosphoribosyltransferase</fullName>
        <ecNumber evidence="6">2.4.2.9</ecNumber>
    </recommendedName>
</protein>
<sequence>MDISGNENKSDSSVYVDLNADDQEQLPSEIESLCMNCHETGITKILVTKIPLWKEVILLSFECDKCGYKNNEVSSGGKVQEFGLRLQLKILNKLDLNRQIVKSEYATVSLPELEFEIPAGEHTGEITTLEGIILRAKSSLAEVTEDRQVSKDVKEKLITFVDKLSQLINCETEFSMIIDDPSGNSFIENPHPEKIDTQLTTIHYHRSLQQEKLLGLVADDVEESNDEDAPPVWESREAIRNEVLHFSVDCPNCLKQAETNMKFINIPYFKEVIIMATCCEHCGHRTNEVKSASGIAERGIKLTLHVVDTCDLTRDILKSENCFLYIPELELEVGMGIVGSKFTTVEGLLKSLKETFENQSCFSLGDSASPDQQQRMRSFLEKLDQASQGKFAYHLIFDDPSGNSYIESLTAPNPDSKLKVEFYERSWEQNEELGLNDMNTENYSSEVNTYCFTSKMVQSRVDNSEKCVKMVNTCVLDNFGSKVMFVPMNDQIHELHTIIRDKCTSQGDFVFYSDRLIRLVLEESLNLLPYSPWTVVSPTGFSYDGLRFSSGNCSVSIIRSGGVMEKGLRECCRSMRIGKILIQKDADSGEVKVVYSKLVQDIQRRHVLLLYPIMNTGKTVHKAMQVLIDNEVKPCNVILVNLFCTPSSLHYLSDVMPELSIVTSECSLDPPNYFCTKYFGQRSGEEPSGRPTMRWKKNVLVDRRRCRRTSILYRQVHASRERSRVESFNRAFEQLRRLLPTLPPDKKLTKIEILRLAISYMTYLD</sequence>
<comment type="caution">
    <text evidence="18">The sequence shown here is derived from an EMBL/GenBank/DDBJ whole genome shotgun (WGS) entry which is preliminary data.</text>
</comment>
<dbReference type="GO" id="GO:0005525">
    <property type="term" value="F:GTP binding"/>
    <property type="evidence" value="ECO:0007669"/>
    <property type="project" value="UniProtKB-KW"/>
</dbReference>
<dbReference type="GO" id="GO:0046983">
    <property type="term" value="F:protein dimerization activity"/>
    <property type="evidence" value="ECO:0007669"/>
    <property type="project" value="InterPro"/>
</dbReference>
<evidence type="ECO:0000256" key="6">
    <source>
        <dbReference type="ARBA" id="ARBA00011894"/>
    </source>
</evidence>
<dbReference type="InterPro" id="IPR000836">
    <property type="entry name" value="PRTase_dom"/>
</dbReference>
<dbReference type="Gene3D" id="4.10.280.10">
    <property type="entry name" value="Helix-loop-helix DNA-binding domain"/>
    <property type="match status" value="1"/>
</dbReference>
<dbReference type="InterPro" id="IPR040141">
    <property type="entry name" value="ZPR1"/>
</dbReference>
<keyword evidence="11" id="KW-0677">Repeat</keyword>
<evidence type="ECO:0000313" key="18">
    <source>
        <dbReference type="EMBL" id="KRY14844.1"/>
    </source>
</evidence>
<dbReference type="InterPro" id="IPR004457">
    <property type="entry name" value="Znf_ZPR1"/>
</dbReference>
<keyword evidence="7" id="KW-0021">Allosteric enzyme</keyword>
<dbReference type="EC" id="2.4.2.9" evidence="6"/>
<dbReference type="Gene3D" id="2.20.25.420">
    <property type="entry name" value="ZPR1, zinc finger domain"/>
    <property type="match status" value="2"/>
</dbReference>
<dbReference type="FunFam" id="3.40.50.2020:FF:000023">
    <property type="entry name" value="Probable uracil phosphoribosyltransferase"/>
    <property type="match status" value="1"/>
</dbReference>
<keyword evidence="19" id="KW-1185">Reference proteome</keyword>
<dbReference type="GO" id="GO:0008270">
    <property type="term" value="F:zinc ion binding"/>
    <property type="evidence" value="ECO:0007669"/>
    <property type="project" value="UniProtKB-KW"/>
</dbReference>
<comment type="similarity">
    <text evidence="5">Belongs to the UPRTase family.</text>
</comment>
<comment type="pathway">
    <text evidence="3">Pyrimidine metabolism; UMP biosynthesis via salvage pathway; UMP from uracil: step 1/1.</text>
</comment>
<dbReference type="Pfam" id="PF14681">
    <property type="entry name" value="UPRTase"/>
    <property type="match status" value="1"/>
</dbReference>
<dbReference type="InterPro" id="IPR011598">
    <property type="entry name" value="bHLH_dom"/>
</dbReference>
<dbReference type="FunFam" id="2.60.120.1040:FF:000001">
    <property type="entry name" value="Zinc finger protein ZPR1"/>
    <property type="match status" value="1"/>
</dbReference>
<dbReference type="InterPro" id="IPR036638">
    <property type="entry name" value="HLH_DNA-bd_sf"/>
</dbReference>
<evidence type="ECO:0000259" key="17">
    <source>
        <dbReference type="PROSITE" id="PS50888"/>
    </source>
</evidence>
<dbReference type="SMART" id="SM00353">
    <property type="entry name" value="HLH"/>
    <property type="match status" value="1"/>
</dbReference>
<feature type="domain" description="BHLH" evidence="17">
    <location>
        <begin position="712"/>
        <end position="764"/>
    </location>
</feature>
<comment type="subcellular location">
    <subcellularLocation>
        <location evidence="2">Nucleus</location>
    </subcellularLocation>
</comment>
<dbReference type="FunFam" id="2.20.25.420:FF:000002">
    <property type="entry name" value="Zinc finger protein ZPR1"/>
    <property type="match status" value="1"/>
</dbReference>
<keyword evidence="16" id="KW-0539">Nucleus</keyword>
<keyword evidence="12" id="KW-0547">Nucleotide-binding</keyword>
<dbReference type="CDD" id="cd06223">
    <property type="entry name" value="PRTases_typeI"/>
    <property type="match status" value="1"/>
</dbReference>
<dbReference type="GO" id="GO:0005634">
    <property type="term" value="C:nucleus"/>
    <property type="evidence" value="ECO:0007669"/>
    <property type="project" value="UniProtKB-SubCell"/>
</dbReference>
<evidence type="ECO:0000256" key="11">
    <source>
        <dbReference type="ARBA" id="ARBA00022737"/>
    </source>
</evidence>
<keyword evidence="15" id="KW-0342">GTP-binding</keyword>
<accession>A0A0V0ZR89</accession>
<evidence type="ECO:0000256" key="8">
    <source>
        <dbReference type="ARBA" id="ARBA00022676"/>
    </source>
</evidence>
<dbReference type="FunFam" id="2.20.25.420:FF:000001">
    <property type="entry name" value="Zinc finger protein ZPR1"/>
    <property type="match status" value="1"/>
</dbReference>
<evidence type="ECO:0000256" key="15">
    <source>
        <dbReference type="ARBA" id="ARBA00023134"/>
    </source>
</evidence>
<dbReference type="SUPFAM" id="SSF47459">
    <property type="entry name" value="HLH, helix-loop-helix DNA-binding domain"/>
    <property type="match status" value="1"/>
</dbReference>
<dbReference type="AlphaFoldDB" id="A0A0V0ZR89"/>
<dbReference type="PANTHER" id="PTHR10876:SF0">
    <property type="entry name" value="ZINC FINGER PROTEIN ZPR1"/>
    <property type="match status" value="1"/>
</dbReference>
<keyword evidence="10" id="KW-0479">Metal-binding</keyword>
<proteinExistence type="inferred from homology"/>
<reference evidence="18 19" key="1">
    <citation type="submission" date="2015-01" db="EMBL/GenBank/DDBJ databases">
        <title>Evolution of Trichinella species and genotypes.</title>
        <authorList>
            <person name="Korhonen P.K."/>
            <person name="Edoardo P."/>
            <person name="Giuseppe L.R."/>
            <person name="Gasser R.B."/>
        </authorList>
    </citation>
    <scope>NUCLEOTIDE SEQUENCE [LARGE SCALE GENOMIC DNA]</scope>
    <source>
        <strain evidence="18">ISS2496</strain>
    </source>
</reference>
<name>A0A0V0ZR89_9BILA</name>
<evidence type="ECO:0000256" key="2">
    <source>
        <dbReference type="ARBA" id="ARBA00004123"/>
    </source>
</evidence>
<evidence type="ECO:0000256" key="7">
    <source>
        <dbReference type="ARBA" id="ARBA00022533"/>
    </source>
</evidence>
<evidence type="ECO:0000256" key="16">
    <source>
        <dbReference type="ARBA" id="ARBA00023242"/>
    </source>
</evidence>
<dbReference type="PROSITE" id="PS50888">
    <property type="entry name" value="BHLH"/>
    <property type="match status" value="1"/>
</dbReference>
<evidence type="ECO:0000256" key="12">
    <source>
        <dbReference type="ARBA" id="ARBA00022741"/>
    </source>
</evidence>
<comment type="cofactor">
    <cofactor evidence="1">
        <name>Mg(2+)</name>
        <dbReference type="ChEBI" id="CHEBI:18420"/>
    </cofactor>
</comment>
<dbReference type="Pfam" id="PF00010">
    <property type="entry name" value="HLH"/>
    <property type="match status" value="1"/>
</dbReference>
<dbReference type="Pfam" id="PF03367">
    <property type="entry name" value="Zn_ribbon_ZPR1"/>
    <property type="match status" value="2"/>
</dbReference>
<dbReference type="OrthoDB" id="308464at2759"/>
<evidence type="ECO:0000256" key="4">
    <source>
        <dbReference type="ARBA" id="ARBA00008354"/>
    </source>
</evidence>
<evidence type="ECO:0000256" key="10">
    <source>
        <dbReference type="ARBA" id="ARBA00022723"/>
    </source>
</evidence>
<keyword evidence="14" id="KW-0862">Zinc</keyword>
<evidence type="ECO:0000256" key="1">
    <source>
        <dbReference type="ARBA" id="ARBA00001946"/>
    </source>
</evidence>
<gene>
    <name evidence="18" type="primary">ZNF259</name>
    <name evidence="18" type="ORF">T12_12855</name>
</gene>
<dbReference type="InterPro" id="IPR042451">
    <property type="entry name" value="ZPR1_A/B_dom"/>
</dbReference>
<dbReference type="InterPro" id="IPR056180">
    <property type="entry name" value="ZPR1_jr_dom"/>
</dbReference>
<dbReference type="Pfam" id="PF22794">
    <property type="entry name" value="jr-ZPR1"/>
    <property type="match status" value="2"/>
</dbReference>
<dbReference type="InterPro" id="IPR029057">
    <property type="entry name" value="PRTase-like"/>
</dbReference>
<feature type="non-terminal residue" evidence="18">
    <location>
        <position position="765"/>
    </location>
</feature>
<comment type="similarity">
    <text evidence="4">Belongs to the ZPR1 family.</text>
</comment>
<organism evidence="18 19">
    <name type="scientific">Trichinella patagoniensis</name>
    <dbReference type="NCBI Taxonomy" id="990121"/>
    <lineage>
        <taxon>Eukaryota</taxon>
        <taxon>Metazoa</taxon>
        <taxon>Ecdysozoa</taxon>
        <taxon>Nematoda</taxon>
        <taxon>Enoplea</taxon>
        <taxon>Dorylaimia</taxon>
        <taxon>Trichinellida</taxon>
        <taxon>Trichinellidae</taxon>
        <taxon>Trichinella</taxon>
    </lineage>
</organism>
<dbReference type="NCBIfam" id="TIGR00310">
    <property type="entry name" value="ZPR1_znf"/>
    <property type="match status" value="2"/>
</dbReference>
<keyword evidence="13" id="KW-0863">Zinc-finger</keyword>
<dbReference type="InterPro" id="IPR042452">
    <property type="entry name" value="ZPR1_Znf1/2"/>
</dbReference>
<dbReference type="SMART" id="SM00709">
    <property type="entry name" value="Zpr1"/>
    <property type="match status" value="2"/>
</dbReference>